<proteinExistence type="predicted"/>
<dbReference type="InterPro" id="IPR055170">
    <property type="entry name" value="GFO_IDH_MocA-like_dom"/>
</dbReference>
<keyword evidence="5" id="KW-1185">Reference proteome</keyword>
<reference evidence="3" key="1">
    <citation type="journal article" date="2015" name="Genome Announc.">
        <title>Draft Genome Sequences of Anaerolinea thermolimosa IMO-1, Bellilinea caldifistulae GOMI-1, Leptolinea tardivitalis YMTK-2, Levilinea saccharolytica KIBI-1, Longilinea arvoryzae KOME-1, Previously Described as Members of the Class Anaerolineae (Chloroflexi).</title>
        <authorList>
            <person name="Matsuura N."/>
            <person name="Tourlousse M.D."/>
            <person name="Ohashi A."/>
            <person name="Hugenholtz P."/>
            <person name="Sekiguchi Y."/>
        </authorList>
    </citation>
    <scope>NUCLEOTIDE SEQUENCE</scope>
    <source>
        <strain evidence="3">KIBI-1</strain>
    </source>
</reference>
<dbReference type="Proteomes" id="UP000050501">
    <property type="component" value="Unassembled WGS sequence"/>
</dbReference>
<dbReference type="SUPFAM" id="SSF51735">
    <property type="entry name" value="NAD(P)-binding Rossmann-fold domains"/>
    <property type="match status" value="1"/>
</dbReference>
<dbReference type="InterPro" id="IPR000683">
    <property type="entry name" value="Gfo/Idh/MocA-like_OxRdtase_N"/>
</dbReference>
<dbReference type="Pfam" id="PF01408">
    <property type="entry name" value="GFO_IDH_MocA"/>
    <property type="match status" value="1"/>
</dbReference>
<dbReference type="SUPFAM" id="SSF55347">
    <property type="entry name" value="Glyceraldehyde-3-phosphate dehydrogenase-like, C-terminal domain"/>
    <property type="match status" value="1"/>
</dbReference>
<dbReference type="STRING" id="229921.ADN01_11670"/>
<evidence type="ECO:0000259" key="1">
    <source>
        <dbReference type="Pfam" id="PF01408"/>
    </source>
</evidence>
<protein>
    <submittedName>
        <fullName evidence="3">Predicted dehydrogenase</fullName>
    </submittedName>
</protein>
<evidence type="ECO:0000313" key="3">
    <source>
        <dbReference type="EMBL" id="GAP19594.1"/>
    </source>
</evidence>
<dbReference type="Gene3D" id="3.40.50.720">
    <property type="entry name" value="NAD(P)-binding Rossmann-like Domain"/>
    <property type="match status" value="1"/>
</dbReference>
<dbReference type="InterPro" id="IPR051450">
    <property type="entry name" value="Gfo/Idh/MocA_Oxidoreductases"/>
</dbReference>
<gene>
    <name evidence="4" type="ORF">ADN01_11670</name>
    <name evidence="3" type="ORF">LSAC_03504</name>
</gene>
<dbReference type="InterPro" id="IPR036291">
    <property type="entry name" value="NAD(P)-bd_dom_sf"/>
</dbReference>
<name>A0A0M9U3D3_9CHLR</name>
<dbReference type="PANTHER" id="PTHR43377">
    <property type="entry name" value="BILIVERDIN REDUCTASE A"/>
    <property type="match status" value="1"/>
</dbReference>
<dbReference type="EMBL" id="LGCM01000039">
    <property type="protein sequence ID" value="KPL80771.1"/>
    <property type="molecule type" value="Genomic_DNA"/>
</dbReference>
<evidence type="ECO:0000313" key="5">
    <source>
        <dbReference type="Proteomes" id="UP000050501"/>
    </source>
</evidence>
<accession>A0A0M9U3D3</accession>
<reference evidence="4 5" key="2">
    <citation type="submission" date="2015-07" db="EMBL/GenBank/DDBJ databases">
        <title>Genome sequence of Levilinea saccharolytica DSM 16555.</title>
        <authorList>
            <person name="Hemp J."/>
            <person name="Ward L.M."/>
            <person name="Pace L.A."/>
            <person name="Fischer W.W."/>
        </authorList>
    </citation>
    <scope>NUCLEOTIDE SEQUENCE [LARGE SCALE GENOMIC DNA]</scope>
    <source>
        <strain evidence="4 5">KIBI-1</strain>
    </source>
</reference>
<feature type="domain" description="GFO/IDH/MocA-like oxidoreductase" evidence="2">
    <location>
        <begin position="130"/>
        <end position="239"/>
    </location>
</feature>
<dbReference type="Pfam" id="PF22725">
    <property type="entry name" value="GFO_IDH_MocA_C3"/>
    <property type="match status" value="1"/>
</dbReference>
<dbReference type="RefSeq" id="WP_062419863.1">
    <property type="nucleotide sequence ID" value="NZ_BBXZ01000183.1"/>
</dbReference>
<evidence type="ECO:0000313" key="4">
    <source>
        <dbReference type="EMBL" id="KPL80771.1"/>
    </source>
</evidence>
<organism evidence="3">
    <name type="scientific">Levilinea saccharolytica</name>
    <dbReference type="NCBI Taxonomy" id="229921"/>
    <lineage>
        <taxon>Bacteria</taxon>
        <taxon>Bacillati</taxon>
        <taxon>Chloroflexota</taxon>
        <taxon>Anaerolineae</taxon>
        <taxon>Anaerolineales</taxon>
        <taxon>Anaerolineaceae</taxon>
        <taxon>Levilinea</taxon>
    </lineage>
</organism>
<sequence>MATRVAVIGVGSMGKNHARVYNELPEAELVAVSDANPTVAQAIGAQFGTAAFTDYRELLAQVKPEAVTIAVPTAMHEEVALAALEAGADVLVEKPIAATLEEGQHIIERARELNRKLMVGHIVRFNPALQALKQKLQGGELGRIFQIFCRRAGPFPARIRDVGVVVDLAPHDVDIMRFLTGMDPERVYAETEQRIHTDHEDLLFGMLRFPEGITGALEINWLTPTKVREVLVLGERGLFRVDDLVQDLYFFENAQAAADNYPALRVLKGVSEGSMVRYSLQRYEPLKAELQAFLKAVRGEAPVAVTGEDGLKALRLALALVESGLKHQVVEV</sequence>
<dbReference type="GO" id="GO:0000166">
    <property type="term" value="F:nucleotide binding"/>
    <property type="evidence" value="ECO:0007669"/>
    <property type="project" value="InterPro"/>
</dbReference>
<feature type="domain" description="Gfo/Idh/MocA-like oxidoreductase N-terminal" evidence="1">
    <location>
        <begin position="4"/>
        <end position="121"/>
    </location>
</feature>
<dbReference type="AlphaFoldDB" id="A0A0M9U3D3"/>
<evidence type="ECO:0000259" key="2">
    <source>
        <dbReference type="Pfam" id="PF22725"/>
    </source>
</evidence>
<dbReference type="EMBL" id="DF967975">
    <property type="protein sequence ID" value="GAP19594.1"/>
    <property type="molecule type" value="Genomic_DNA"/>
</dbReference>
<dbReference type="PATRIC" id="fig|229921.5.peg.1557"/>
<dbReference type="Gene3D" id="3.30.360.10">
    <property type="entry name" value="Dihydrodipicolinate Reductase, domain 2"/>
    <property type="match status" value="1"/>
</dbReference>
<dbReference type="PANTHER" id="PTHR43377:SF1">
    <property type="entry name" value="BILIVERDIN REDUCTASE A"/>
    <property type="match status" value="1"/>
</dbReference>